<comment type="caution">
    <text evidence="6">The sequence shown here is derived from an EMBL/GenBank/DDBJ whole genome shotgun (WGS) entry which is preliminary data.</text>
</comment>
<evidence type="ECO:0000313" key="6">
    <source>
        <dbReference type="EMBL" id="MFB9731740.1"/>
    </source>
</evidence>
<dbReference type="Pfam" id="PF00534">
    <property type="entry name" value="Glycos_transf_1"/>
    <property type="match status" value="1"/>
</dbReference>
<keyword evidence="7" id="KW-1185">Reference proteome</keyword>
<protein>
    <recommendedName>
        <fullName evidence="1">D-inositol 3-phosphate glycosyltransferase</fullName>
    </recommendedName>
</protein>
<keyword evidence="3 6" id="KW-0808">Transferase</keyword>
<accession>A0ABV5V1U2</accession>
<gene>
    <name evidence="6" type="ORF">ACFFN0_06775</name>
</gene>
<evidence type="ECO:0000313" key="7">
    <source>
        <dbReference type="Proteomes" id="UP001589613"/>
    </source>
</evidence>
<dbReference type="GO" id="GO:0016757">
    <property type="term" value="F:glycosyltransferase activity"/>
    <property type="evidence" value="ECO:0007669"/>
    <property type="project" value="UniProtKB-KW"/>
</dbReference>
<dbReference type="Pfam" id="PF13439">
    <property type="entry name" value="Glyco_transf_4"/>
    <property type="match status" value="1"/>
</dbReference>
<dbReference type="SUPFAM" id="SSF53756">
    <property type="entry name" value="UDP-Glycosyltransferase/glycogen phosphorylase"/>
    <property type="match status" value="1"/>
</dbReference>
<dbReference type="EMBL" id="JBHMAX010000013">
    <property type="protein sequence ID" value="MFB9731740.1"/>
    <property type="molecule type" value="Genomic_DNA"/>
</dbReference>
<organism evidence="6 7">
    <name type="scientific">Ornithinimicrobium kibberense</name>
    <dbReference type="NCBI Taxonomy" id="282060"/>
    <lineage>
        <taxon>Bacteria</taxon>
        <taxon>Bacillati</taxon>
        <taxon>Actinomycetota</taxon>
        <taxon>Actinomycetes</taxon>
        <taxon>Micrococcales</taxon>
        <taxon>Ornithinimicrobiaceae</taxon>
        <taxon>Ornithinimicrobium</taxon>
    </lineage>
</organism>
<dbReference type="RefSeq" id="WP_141337667.1">
    <property type="nucleotide sequence ID" value="NZ_JBHMAX010000013.1"/>
</dbReference>
<feature type="domain" description="Glycosyltransferase subfamily 4-like N-terminal" evidence="5">
    <location>
        <begin position="32"/>
        <end position="185"/>
    </location>
</feature>
<dbReference type="Proteomes" id="UP001589613">
    <property type="component" value="Unassembled WGS sequence"/>
</dbReference>
<dbReference type="InterPro" id="IPR028098">
    <property type="entry name" value="Glyco_trans_4-like_N"/>
</dbReference>
<dbReference type="PANTHER" id="PTHR45947">
    <property type="entry name" value="SULFOQUINOVOSYL TRANSFERASE SQD2"/>
    <property type="match status" value="1"/>
</dbReference>
<dbReference type="PANTHER" id="PTHR45947:SF3">
    <property type="entry name" value="SULFOQUINOVOSYL TRANSFERASE SQD2"/>
    <property type="match status" value="1"/>
</dbReference>
<dbReference type="InterPro" id="IPR001296">
    <property type="entry name" value="Glyco_trans_1"/>
</dbReference>
<evidence type="ECO:0000256" key="2">
    <source>
        <dbReference type="ARBA" id="ARBA00022676"/>
    </source>
</evidence>
<sequence>MTKVRSLVVLEGLEERMVVNYAAMREHDIEVEFAGTMSRQGYAVMDATDDRTVLRRIPGARGGNPFSRRLRRAIDRRIDPDYAFGLRGLVEDVDVVVVNESHLASSAQVAQLRSAGGSFQMVVTQSENIAFNYDNEHRAATRKAAVHAAADLFLARTPRTAEALQLEGVPADRIVVQPFGVDTSRFDRVSPRLDLRQSWKANEGDVVFVYLGRLLPEKGLVPLLSALARARPDTGRARLAMVGSGGAERQLRRAVSALGLDDIVTFTPWVAKEDVPAVLASADVLAMPSLPTPYWEEQLGYVLIEAMAAGLPILSTLSGSMPFVVSDAGLLVEPYDVDALARAIRQLASDSTLRHTLGERGRSRARSDFDLARVGEGLASALRSQLVRST</sequence>
<evidence type="ECO:0000256" key="3">
    <source>
        <dbReference type="ARBA" id="ARBA00022679"/>
    </source>
</evidence>
<dbReference type="Gene3D" id="3.40.50.2000">
    <property type="entry name" value="Glycogen Phosphorylase B"/>
    <property type="match status" value="2"/>
</dbReference>
<feature type="domain" description="Glycosyl transferase family 1" evidence="4">
    <location>
        <begin position="194"/>
        <end position="363"/>
    </location>
</feature>
<reference evidence="6 7" key="1">
    <citation type="submission" date="2024-09" db="EMBL/GenBank/DDBJ databases">
        <authorList>
            <person name="Sun Q."/>
            <person name="Mori K."/>
        </authorList>
    </citation>
    <scope>NUCLEOTIDE SEQUENCE [LARGE SCALE GENOMIC DNA]</scope>
    <source>
        <strain evidence="6 7">JCM 12763</strain>
    </source>
</reference>
<dbReference type="CDD" id="cd03801">
    <property type="entry name" value="GT4_PimA-like"/>
    <property type="match status" value="1"/>
</dbReference>
<evidence type="ECO:0000256" key="1">
    <source>
        <dbReference type="ARBA" id="ARBA00021292"/>
    </source>
</evidence>
<proteinExistence type="predicted"/>
<keyword evidence="2 6" id="KW-0328">Glycosyltransferase</keyword>
<name>A0ABV5V1U2_9MICO</name>
<evidence type="ECO:0000259" key="4">
    <source>
        <dbReference type="Pfam" id="PF00534"/>
    </source>
</evidence>
<evidence type="ECO:0000259" key="5">
    <source>
        <dbReference type="Pfam" id="PF13439"/>
    </source>
</evidence>
<dbReference type="InterPro" id="IPR050194">
    <property type="entry name" value="Glycosyltransferase_grp1"/>
</dbReference>